<reference evidence="3" key="1">
    <citation type="journal article" date="2019" name="Int. J. Syst. Evol. Microbiol.">
        <title>The Global Catalogue of Microorganisms (GCM) 10K type strain sequencing project: providing services to taxonomists for standard genome sequencing and annotation.</title>
        <authorList>
            <consortium name="The Broad Institute Genomics Platform"/>
            <consortium name="The Broad Institute Genome Sequencing Center for Infectious Disease"/>
            <person name="Wu L."/>
            <person name="Ma J."/>
        </authorList>
    </citation>
    <scope>NUCLEOTIDE SEQUENCE [LARGE SCALE GENOMIC DNA]</scope>
    <source>
        <strain evidence="3">JCM 32105</strain>
    </source>
</reference>
<keyword evidence="1" id="KW-1133">Transmembrane helix</keyword>
<evidence type="ECO:0000313" key="3">
    <source>
        <dbReference type="Proteomes" id="UP001500067"/>
    </source>
</evidence>
<sequence length="194" mass="21872">MAIKKFAVAAYDDEAVLFPAVEKVRKSGYKMHDIYTPFAVHGLDVAMGHKETDLHIAGFIYGICGTSTAVGFISWIFTSDWPIVYGGKPHFALPAWIPITFELTVLFAAVGMTLTFCYLNQIMPGVKKHVFHPRQSDDLFVMAIELNDHTSEAEVMNFLRGTGAKEVYTQTAEDGWWYGRWDKKEEYEALNAGY</sequence>
<dbReference type="Pfam" id="PF11821">
    <property type="entry name" value="ActD"/>
    <property type="match status" value="1"/>
</dbReference>
<organism evidence="2 3">
    <name type="scientific">Nemorincola caseinilytica</name>
    <dbReference type="NCBI Taxonomy" id="2054315"/>
    <lineage>
        <taxon>Bacteria</taxon>
        <taxon>Pseudomonadati</taxon>
        <taxon>Bacteroidota</taxon>
        <taxon>Chitinophagia</taxon>
        <taxon>Chitinophagales</taxon>
        <taxon>Chitinophagaceae</taxon>
        <taxon>Nemorincola</taxon>
    </lineage>
</organism>
<dbReference type="EMBL" id="BAABFA010000010">
    <property type="protein sequence ID" value="GAA4464833.1"/>
    <property type="molecule type" value="Genomic_DNA"/>
</dbReference>
<comment type="caution">
    <text evidence="2">The sequence shown here is derived from an EMBL/GenBank/DDBJ whole genome shotgun (WGS) entry which is preliminary data.</text>
</comment>
<keyword evidence="1" id="KW-0812">Transmembrane</keyword>
<evidence type="ECO:0000256" key="1">
    <source>
        <dbReference type="SAM" id="Phobius"/>
    </source>
</evidence>
<proteinExistence type="predicted"/>
<accession>A0ABP8NF66</accession>
<keyword evidence="1" id="KW-0472">Membrane</keyword>
<dbReference type="PANTHER" id="PTHR40394:SF2">
    <property type="entry name" value="QUINOL:CYTOCHROME C OXIDOREDUCTASE MEMBRANE PROTEIN"/>
    <property type="match status" value="1"/>
</dbReference>
<dbReference type="PANTHER" id="PTHR40394">
    <property type="entry name" value="LIPOPROTEIN-RELATED"/>
    <property type="match status" value="1"/>
</dbReference>
<name>A0ABP8NF66_9BACT</name>
<dbReference type="Proteomes" id="UP001500067">
    <property type="component" value="Unassembled WGS sequence"/>
</dbReference>
<protein>
    <submittedName>
        <fullName evidence="2">DUF3341 domain-containing protein</fullName>
    </submittedName>
</protein>
<feature type="transmembrane region" description="Helical" evidence="1">
    <location>
        <begin position="97"/>
        <end position="119"/>
    </location>
</feature>
<keyword evidence="3" id="KW-1185">Reference proteome</keyword>
<evidence type="ECO:0000313" key="2">
    <source>
        <dbReference type="EMBL" id="GAA4464833.1"/>
    </source>
</evidence>
<dbReference type="RefSeq" id="WP_345081240.1">
    <property type="nucleotide sequence ID" value="NZ_BAABFA010000010.1"/>
</dbReference>
<dbReference type="InterPro" id="IPR021776">
    <property type="entry name" value="ActD"/>
</dbReference>
<feature type="transmembrane region" description="Helical" evidence="1">
    <location>
        <begin position="56"/>
        <end position="77"/>
    </location>
</feature>
<gene>
    <name evidence="2" type="ORF">GCM10023093_15950</name>
</gene>